<gene>
    <name evidence="3" type="ORF">EWM59_05680</name>
</gene>
<dbReference type="AlphaFoldDB" id="A0A4V1ZDM1"/>
<dbReference type="OrthoDB" id="933767at2"/>
<comment type="caution">
    <text evidence="3">The sequence shown here is derived from an EMBL/GenBank/DDBJ whole genome shotgun (WGS) entry which is preliminary data.</text>
</comment>
<reference evidence="3 4" key="1">
    <citation type="submission" date="2019-02" db="EMBL/GenBank/DDBJ databases">
        <title>Bacterial novel species Emticicia sp. 17J42-9 isolated from soil.</title>
        <authorList>
            <person name="Jung H.-Y."/>
        </authorList>
    </citation>
    <scope>NUCLEOTIDE SEQUENCE [LARGE SCALE GENOMIC DNA]</scope>
    <source>
        <strain evidence="3 4">17J42-9</strain>
    </source>
</reference>
<name>A0A4V1ZDM1_9BACT</name>
<organism evidence="3 4">
    <name type="scientific">Emticicia agri</name>
    <dbReference type="NCBI Taxonomy" id="2492393"/>
    <lineage>
        <taxon>Bacteria</taxon>
        <taxon>Pseudomonadati</taxon>
        <taxon>Bacteroidota</taxon>
        <taxon>Cytophagia</taxon>
        <taxon>Cytophagales</taxon>
        <taxon>Leadbetterellaceae</taxon>
        <taxon>Emticicia</taxon>
    </lineage>
</organism>
<sequence>MKKLLLILICLFTLANVYAHPGIGIVTNAKGEIFYSDLFRIWKVSADGKTKTVVVPNVHTHELHMDKQDNLYGENLWYEGEAIDKWGHFVWKYDAKGKFTKVIPNTEGFLSNYSFTRDAQGNMYWIERGKKESILMKRGLDGTIVIVQTIKTTDVRWQYCQDNGTFFYVDDNDLFKIKDGKITTVSLNLDDVRERKTNIKANHSIYGMWTDDAENVYVTVYENREIRKIQTNGKISIAYTAPLGWHPTGGLFDKSGNLWVLENNSLNQVRVTKVNRADLAKAAFEKSDFDFIVFNIFCLLLGGSLLFFLIKKFPVMKSFRLILQASFFIFFISSNTVAQTSGLAVGADAPAFDPYHISGKDKGTKTCPMCKYGAKTDGLMVWINDDLKNYEKMLSFLEGQYLTRNANNWKTFIVFMNPKQENEKLLKQKLSDFVRKLDLKNVAFTFIHSPTDAETAGVYEINPKVKNTIFAYKKRVITKKIVNFDTDKESLSTLLNF</sequence>
<evidence type="ECO:0000313" key="3">
    <source>
        <dbReference type="EMBL" id="RYU96640.1"/>
    </source>
</evidence>
<dbReference type="RefSeq" id="WP_130019975.1">
    <property type="nucleotide sequence ID" value="NZ_SEWF01000006.1"/>
</dbReference>
<keyword evidence="1" id="KW-1133">Transmembrane helix</keyword>
<accession>A0A4V1ZDM1</accession>
<dbReference type="EMBL" id="SEWF01000006">
    <property type="protein sequence ID" value="RYU96640.1"/>
    <property type="molecule type" value="Genomic_DNA"/>
</dbReference>
<dbReference type="Gene3D" id="2.120.10.30">
    <property type="entry name" value="TolB, C-terminal domain"/>
    <property type="match status" value="1"/>
</dbReference>
<feature type="signal peptide" evidence="2">
    <location>
        <begin position="1"/>
        <end position="19"/>
    </location>
</feature>
<feature type="transmembrane region" description="Helical" evidence="1">
    <location>
        <begin position="291"/>
        <end position="309"/>
    </location>
</feature>
<evidence type="ECO:0000256" key="1">
    <source>
        <dbReference type="SAM" id="Phobius"/>
    </source>
</evidence>
<dbReference type="Gene3D" id="2.40.10.500">
    <property type="match status" value="1"/>
</dbReference>
<evidence type="ECO:0000256" key="2">
    <source>
        <dbReference type="SAM" id="SignalP"/>
    </source>
</evidence>
<keyword evidence="1" id="KW-0812">Transmembrane</keyword>
<keyword evidence="4" id="KW-1185">Reference proteome</keyword>
<dbReference type="SUPFAM" id="SSF101898">
    <property type="entry name" value="NHL repeat"/>
    <property type="match status" value="1"/>
</dbReference>
<proteinExistence type="predicted"/>
<dbReference type="Proteomes" id="UP000293162">
    <property type="component" value="Unassembled WGS sequence"/>
</dbReference>
<feature type="chain" id="PRO_5020202891" evidence="2">
    <location>
        <begin position="20"/>
        <end position="497"/>
    </location>
</feature>
<evidence type="ECO:0000313" key="4">
    <source>
        <dbReference type="Proteomes" id="UP000293162"/>
    </source>
</evidence>
<keyword evidence="1" id="KW-0472">Membrane</keyword>
<protein>
    <submittedName>
        <fullName evidence="3">Uncharacterized protein</fullName>
    </submittedName>
</protein>
<dbReference type="InterPro" id="IPR011042">
    <property type="entry name" value="6-blade_b-propeller_TolB-like"/>
</dbReference>
<keyword evidence="2" id="KW-0732">Signal</keyword>